<dbReference type="Pfam" id="PF01058">
    <property type="entry name" value="Oxidored_q6"/>
    <property type="match status" value="1"/>
</dbReference>
<keyword evidence="1" id="KW-0560">Oxidoreductase</keyword>
<comment type="caution">
    <text evidence="3">The sequence shown here is derived from an EMBL/GenBank/DDBJ whole genome shotgun (WGS) entry which is preliminary data.</text>
</comment>
<dbReference type="InterPro" id="IPR037024">
    <property type="entry name" value="NiFe_Hase_small_N_sf"/>
</dbReference>
<organism evidence="3">
    <name type="scientific">marine sediment metagenome</name>
    <dbReference type="NCBI Taxonomy" id="412755"/>
    <lineage>
        <taxon>unclassified sequences</taxon>
        <taxon>metagenomes</taxon>
        <taxon>ecological metagenomes</taxon>
    </lineage>
</organism>
<dbReference type="InterPro" id="IPR051349">
    <property type="entry name" value="Hydrogenase_assoc-protein"/>
</dbReference>
<evidence type="ECO:0000256" key="1">
    <source>
        <dbReference type="ARBA" id="ARBA00023002"/>
    </source>
</evidence>
<reference evidence="3" key="1">
    <citation type="journal article" date="2014" name="Front. Microbiol.">
        <title>High frequency of phylogenetically diverse reductive dehalogenase-homologous genes in deep subseafloor sedimentary metagenomes.</title>
        <authorList>
            <person name="Kawai M."/>
            <person name="Futagami T."/>
            <person name="Toyoda A."/>
            <person name="Takaki Y."/>
            <person name="Nishi S."/>
            <person name="Hori S."/>
            <person name="Arai W."/>
            <person name="Tsubouchi T."/>
            <person name="Morono Y."/>
            <person name="Uchiyama I."/>
            <person name="Ito T."/>
            <person name="Fujiyama A."/>
            <person name="Inagaki F."/>
            <person name="Takami H."/>
        </authorList>
    </citation>
    <scope>NUCLEOTIDE SEQUENCE</scope>
    <source>
        <strain evidence="3">Expedition CK06-06</strain>
    </source>
</reference>
<dbReference type="SUPFAM" id="SSF56770">
    <property type="entry name" value="HydA/Nqo6-like"/>
    <property type="match status" value="1"/>
</dbReference>
<name>X1LGK1_9ZZZZ</name>
<dbReference type="InterPro" id="IPR006137">
    <property type="entry name" value="NADH_UbQ_OxRdtase-like_20kDa"/>
</dbReference>
<accession>X1LGK1</accession>
<protein>
    <recommendedName>
        <fullName evidence="2">NADH:ubiquinone oxidoreductase-like 20kDa subunit domain-containing protein</fullName>
    </recommendedName>
</protein>
<dbReference type="AlphaFoldDB" id="X1LGK1"/>
<feature type="domain" description="NADH:ubiquinone oxidoreductase-like 20kDa subunit" evidence="2">
    <location>
        <begin position="15"/>
        <end position="163"/>
    </location>
</feature>
<dbReference type="EMBL" id="BARV01001927">
    <property type="protein sequence ID" value="GAI01480.1"/>
    <property type="molecule type" value="Genomic_DNA"/>
</dbReference>
<dbReference type="PANTHER" id="PTHR42845">
    <property type="entry name" value="COENZYME F420-REDUCING HYDROGENASE, GAMMA SUBUNIT"/>
    <property type="match status" value="1"/>
</dbReference>
<evidence type="ECO:0000259" key="2">
    <source>
        <dbReference type="Pfam" id="PF01058"/>
    </source>
</evidence>
<proteinExistence type="predicted"/>
<dbReference type="GO" id="GO:0051536">
    <property type="term" value="F:iron-sulfur cluster binding"/>
    <property type="evidence" value="ECO:0007669"/>
    <property type="project" value="InterPro"/>
</dbReference>
<dbReference type="Gene3D" id="3.40.50.700">
    <property type="entry name" value="NADH:ubiquinone oxidoreductase-like, 20kDa subunit"/>
    <property type="match status" value="1"/>
</dbReference>
<dbReference type="GO" id="GO:0016491">
    <property type="term" value="F:oxidoreductase activity"/>
    <property type="evidence" value="ECO:0007669"/>
    <property type="project" value="UniProtKB-KW"/>
</dbReference>
<sequence length="179" mass="19669">MVAKVKIATTWLDACAGCHMSFLDLDEALIGLANAIEITASPITDIKEFSPVDVGIIEGAVSNTHDEEVAKKLRDNCKILMVWGDCACFGGICTMRNLFSKEEILRRCYIETESTKDGKIPSSEDIPPLLEQVKPVNQVVKVDCYVPGCPPSPKAIHYALAELLEGRIPVLPSEMMRFD</sequence>
<dbReference type="PANTHER" id="PTHR42845:SF1">
    <property type="entry name" value="HYDROGENASE SMALL SUBUNIT"/>
    <property type="match status" value="1"/>
</dbReference>
<gene>
    <name evidence="3" type="ORF">S06H3_05254</name>
</gene>
<evidence type="ECO:0000313" key="3">
    <source>
        <dbReference type="EMBL" id="GAI01480.1"/>
    </source>
</evidence>